<evidence type="ECO:0000313" key="4">
    <source>
        <dbReference type="Proteomes" id="UP000252519"/>
    </source>
</evidence>
<keyword evidence="4" id="KW-1185">Reference proteome</keyword>
<reference evidence="3 4" key="1">
    <citation type="submission" date="2014-10" db="EMBL/GenBank/DDBJ databases">
        <title>Draft genome of the hookworm Ancylostoma caninum.</title>
        <authorList>
            <person name="Mitreva M."/>
        </authorList>
    </citation>
    <scope>NUCLEOTIDE SEQUENCE [LARGE SCALE GENOMIC DNA]</scope>
    <source>
        <strain evidence="3 4">Baltimore</strain>
    </source>
</reference>
<dbReference type="EMBL" id="JOJR01000290">
    <property type="protein sequence ID" value="RCN40343.1"/>
    <property type="molecule type" value="Genomic_DNA"/>
</dbReference>
<evidence type="ECO:0000256" key="1">
    <source>
        <dbReference type="SAM" id="Coils"/>
    </source>
</evidence>
<organism evidence="3 4">
    <name type="scientific">Ancylostoma caninum</name>
    <name type="common">Dog hookworm</name>
    <dbReference type="NCBI Taxonomy" id="29170"/>
    <lineage>
        <taxon>Eukaryota</taxon>
        <taxon>Metazoa</taxon>
        <taxon>Ecdysozoa</taxon>
        <taxon>Nematoda</taxon>
        <taxon>Chromadorea</taxon>
        <taxon>Rhabditida</taxon>
        <taxon>Rhabditina</taxon>
        <taxon>Rhabditomorpha</taxon>
        <taxon>Strongyloidea</taxon>
        <taxon>Ancylostomatidae</taxon>
        <taxon>Ancylostomatinae</taxon>
        <taxon>Ancylostoma</taxon>
    </lineage>
</organism>
<dbReference type="Proteomes" id="UP000252519">
    <property type="component" value="Unassembled WGS sequence"/>
</dbReference>
<dbReference type="AlphaFoldDB" id="A0A368G7D8"/>
<proteinExistence type="predicted"/>
<sequence length="117" mass="13280">MADMNDVFDSSDEEPCPGENMDTGVEATYRKELAELRKKMAEQEAELKPLRAKAAQEVEGTMEIEHAREHAPGRSSLPSKAWYKRACDIEGVPAADVPSVDPRRSDEEDRWVYHFIE</sequence>
<accession>A0A368G7D8</accession>
<protein>
    <submittedName>
        <fullName evidence="3">Uncharacterized protein</fullName>
    </submittedName>
</protein>
<evidence type="ECO:0000256" key="2">
    <source>
        <dbReference type="SAM" id="MobiDB-lite"/>
    </source>
</evidence>
<feature type="region of interest" description="Disordered" evidence="2">
    <location>
        <begin position="1"/>
        <end position="25"/>
    </location>
</feature>
<name>A0A368G7D8_ANCCA</name>
<evidence type="ECO:0000313" key="3">
    <source>
        <dbReference type="EMBL" id="RCN40343.1"/>
    </source>
</evidence>
<gene>
    <name evidence="3" type="ORF">ANCCAN_13729</name>
</gene>
<comment type="caution">
    <text evidence="3">The sequence shown here is derived from an EMBL/GenBank/DDBJ whole genome shotgun (WGS) entry which is preliminary data.</text>
</comment>
<feature type="coiled-coil region" evidence="1">
    <location>
        <begin position="26"/>
        <end position="53"/>
    </location>
</feature>
<keyword evidence="1" id="KW-0175">Coiled coil</keyword>